<accession>A0AAJ0C2I9</accession>
<dbReference type="Proteomes" id="UP001244011">
    <property type="component" value="Unassembled WGS sequence"/>
</dbReference>
<evidence type="ECO:0000256" key="2">
    <source>
        <dbReference type="SAM" id="MobiDB-lite"/>
    </source>
</evidence>
<reference evidence="3" key="1">
    <citation type="submission" date="2023-06" db="EMBL/GenBank/DDBJ databases">
        <title>Genome-scale phylogeny and comparative genomics of the fungal order Sordariales.</title>
        <authorList>
            <consortium name="Lawrence Berkeley National Laboratory"/>
            <person name="Hensen N."/>
            <person name="Bonometti L."/>
            <person name="Westerberg I."/>
            <person name="Brannstrom I.O."/>
            <person name="Guillou S."/>
            <person name="Cros-Aarteil S."/>
            <person name="Calhoun S."/>
            <person name="Haridas S."/>
            <person name="Kuo A."/>
            <person name="Mondo S."/>
            <person name="Pangilinan J."/>
            <person name="Riley R."/>
            <person name="Labutti K."/>
            <person name="Andreopoulos B."/>
            <person name="Lipzen A."/>
            <person name="Chen C."/>
            <person name="Yanf M."/>
            <person name="Daum C."/>
            <person name="Ng V."/>
            <person name="Clum A."/>
            <person name="Steindorff A."/>
            <person name="Ohm R."/>
            <person name="Martin F."/>
            <person name="Silar P."/>
            <person name="Natvig D."/>
            <person name="Lalanne C."/>
            <person name="Gautier V."/>
            <person name="Ament-Velasquez S.L."/>
            <person name="Kruys A."/>
            <person name="Hutchinson M.I."/>
            <person name="Powell A.J."/>
            <person name="Barry K."/>
            <person name="Miller A.N."/>
            <person name="Grigoriev I.V."/>
            <person name="Debuchy R."/>
            <person name="Gladieux P."/>
            <person name="Thoren M.H."/>
            <person name="Johannesson H."/>
        </authorList>
    </citation>
    <scope>NUCLEOTIDE SEQUENCE</scope>
    <source>
        <strain evidence="3">8032-3</strain>
    </source>
</reference>
<feature type="compositionally biased region" description="Basic and acidic residues" evidence="2">
    <location>
        <begin position="403"/>
        <end position="412"/>
    </location>
</feature>
<dbReference type="GeneID" id="85310722"/>
<protein>
    <recommendedName>
        <fullName evidence="5">Zn(2)-C6 fungal-type domain-containing protein</fullName>
    </recommendedName>
</protein>
<dbReference type="InterPro" id="IPR001138">
    <property type="entry name" value="Zn2Cys6_DnaBD"/>
</dbReference>
<dbReference type="SUPFAM" id="SSF57701">
    <property type="entry name" value="Zn2/Cys6 DNA-binding domain"/>
    <property type="match status" value="1"/>
</dbReference>
<proteinExistence type="predicted"/>
<evidence type="ECO:0000313" key="4">
    <source>
        <dbReference type="Proteomes" id="UP001244011"/>
    </source>
</evidence>
<dbReference type="EMBL" id="MU839004">
    <property type="protein sequence ID" value="KAK1768980.1"/>
    <property type="molecule type" value="Genomic_DNA"/>
</dbReference>
<comment type="caution">
    <text evidence="3">The sequence shown here is derived from an EMBL/GenBank/DDBJ whole genome shotgun (WGS) entry which is preliminary data.</text>
</comment>
<keyword evidence="4" id="KW-1185">Reference proteome</keyword>
<feature type="compositionally biased region" description="Polar residues" evidence="2">
    <location>
        <begin position="141"/>
        <end position="155"/>
    </location>
</feature>
<name>A0AAJ0C2I9_9PEZI</name>
<organism evidence="3 4">
    <name type="scientific">Phialemonium atrogriseum</name>
    <dbReference type="NCBI Taxonomy" id="1093897"/>
    <lineage>
        <taxon>Eukaryota</taxon>
        <taxon>Fungi</taxon>
        <taxon>Dikarya</taxon>
        <taxon>Ascomycota</taxon>
        <taxon>Pezizomycotina</taxon>
        <taxon>Sordariomycetes</taxon>
        <taxon>Sordariomycetidae</taxon>
        <taxon>Cephalothecales</taxon>
        <taxon>Cephalothecaceae</taxon>
        <taxon>Phialemonium</taxon>
    </lineage>
</organism>
<dbReference type="InterPro" id="IPR036864">
    <property type="entry name" value="Zn2-C6_fun-type_DNA-bd_sf"/>
</dbReference>
<feature type="region of interest" description="Disordered" evidence="2">
    <location>
        <begin position="318"/>
        <end position="412"/>
    </location>
</feature>
<keyword evidence="1" id="KW-0539">Nucleus</keyword>
<dbReference type="GO" id="GO:0008270">
    <property type="term" value="F:zinc ion binding"/>
    <property type="evidence" value="ECO:0007669"/>
    <property type="project" value="InterPro"/>
</dbReference>
<dbReference type="RefSeq" id="XP_060285193.1">
    <property type="nucleotide sequence ID" value="XM_060427535.1"/>
</dbReference>
<gene>
    <name evidence="3" type="ORF">QBC33DRAFT_534365</name>
</gene>
<feature type="region of interest" description="Disordered" evidence="2">
    <location>
        <begin position="141"/>
        <end position="167"/>
    </location>
</feature>
<dbReference type="GO" id="GO:0000981">
    <property type="term" value="F:DNA-binding transcription factor activity, RNA polymerase II-specific"/>
    <property type="evidence" value="ECO:0007669"/>
    <property type="project" value="InterPro"/>
</dbReference>
<dbReference type="CDD" id="cd00067">
    <property type="entry name" value="GAL4"/>
    <property type="match status" value="1"/>
</dbReference>
<evidence type="ECO:0000256" key="1">
    <source>
        <dbReference type="ARBA" id="ARBA00023242"/>
    </source>
</evidence>
<evidence type="ECO:0000313" key="3">
    <source>
        <dbReference type="EMBL" id="KAK1768980.1"/>
    </source>
</evidence>
<dbReference type="AlphaFoldDB" id="A0AAJ0C2I9"/>
<sequence length="412" mass="45309">MEGVFEGTISVSPRSPFGDSRASSWYSPSWLDIVAFAKTNPGDFNLTTTPDGRRVCQFYLKDVRVEISEDDWRFIVSGALDRFHLVPTHPLEEDETAELATLEILELRLQTLINKADEVARKARQLNYHLSGRKASIIARLSSQHQSHAGASRSVNPLRRSGGPNPGYDLHADLLQQFLVPSPQPISRARVLNPPPSPLDIIRHRATPSITQQPQLLLQSSRPSPPHGPDSPVHRDISYDHPSSVHRPLIQARIEKLSRGDAIAPPCDRCRRLKTQCIKHLTACQGCTKKHAKCSWRGVTDDEIHALRGEQQQQHLLLPPSASAPPGADEDAAEDTPGSSNPREAAAARMSGEPDLREEEEEGQGHGQAPAHNNSSAPAEHAPPLPLPRHGMAGAPLSYLLHAEPHRDKPSR</sequence>
<feature type="region of interest" description="Disordered" evidence="2">
    <location>
        <begin position="218"/>
        <end position="244"/>
    </location>
</feature>
<evidence type="ECO:0008006" key="5">
    <source>
        <dbReference type="Google" id="ProtNLM"/>
    </source>
</evidence>